<keyword evidence="4 8" id="KW-0732">Signal</keyword>
<dbReference type="InterPro" id="IPR011030">
    <property type="entry name" value="Lipovitellin_superhlx_dom"/>
</dbReference>
<dbReference type="Proteomes" id="UP000515150">
    <property type="component" value="Chromosome 24"/>
</dbReference>
<dbReference type="InterPro" id="IPR001747">
    <property type="entry name" value="Vitellogenin_N"/>
</dbReference>
<dbReference type="GO" id="GO:0034361">
    <property type="term" value="C:very-low-density lipoprotein particle"/>
    <property type="evidence" value="ECO:0007669"/>
    <property type="project" value="TreeGrafter"/>
</dbReference>
<dbReference type="InterPro" id="IPR015255">
    <property type="entry name" value="Vitellinogen_open_b-sht"/>
</dbReference>
<dbReference type="GO" id="GO:0006642">
    <property type="term" value="P:triglyceride mobilization"/>
    <property type="evidence" value="ECO:0007669"/>
    <property type="project" value="TreeGrafter"/>
</dbReference>
<protein>
    <submittedName>
        <fullName evidence="11 12">Apolipoprotein Bb, tandem duplicate 1 isoform X1</fullName>
    </submittedName>
</protein>
<organism evidence="10 11">
    <name type="scientific">Betta splendens</name>
    <name type="common">Siamese fighting fish</name>
    <dbReference type="NCBI Taxonomy" id="158456"/>
    <lineage>
        <taxon>Eukaryota</taxon>
        <taxon>Metazoa</taxon>
        <taxon>Chordata</taxon>
        <taxon>Craniata</taxon>
        <taxon>Vertebrata</taxon>
        <taxon>Euteleostomi</taxon>
        <taxon>Actinopterygii</taxon>
        <taxon>Neopterygii</taxon>
        <taxon>Teleostei</taxon>
        <taxon>Neoteleostei</taxon>
        <taxon>Acanthomorphata</taxon>
        <taxon>Anabantaria</taxon>
        <taxon>Anabantiformes</taxon>
        <taxon>Anabantoidei</taxon>
        <taxon>Osphronemidae</taxon>
        <taxon>Betta</taxon>
    </lineage>
</organism>
<dbReference type="CTD" id="321166"/>
<accession>A0A6P7LSV4</accession>
<dbReference type="RefSeq" id="XP_055362305.1">
    <property type="nucleotide sequence ID" value="XM_055506330.1"/>
</dbReference>
<keyword evidence="3" id="KW-0964">Secreted</keyword>
<evidence type="ECO:0000313" key="12">
    <source>
        <dbReference type="RefSeq" id="XP_055362305.1"/>
    </source>
</evidence>
<dbReference type="InParanoid" id="A0A6P7LSV4"/>
<dbReference type="Pfam" id="PF09172">
    <property type="entry name" value="Vit_open_b-sht"/>
    <property type="match status" value="1"/>
</dbReference>
<reference evidence="11 12" key="1">
    <citation type="submission" date="2025-04" db="UniProtKB">
        <authorList>
            <consortium name="RefSeq"/>
        </authorList>
    </citation>
    <scope>IDENTIFICATION</scope>
</reference>
<dbReference type="GO" id="GO:0042953">
    <property type="term" value="P:lipoprotein transport"/>
    <property type="evidence" value="ECO:0007669"/>
    <property type="project" value="TreeGrafter"/>
</dbReference>
<evidence type="ECO:0000256" key="6">
    <source>
        <dbReference type="ARBA" id="ARBA00023180"/>
    </source>
</evidence>
<dbReference type="SUPFAM" id="SSF48431">
    <property type="entry name" value="Lipovitellin-phosvitin complex, superhelical domain"/>
    <property type="match status" value="1"/>
</dbReference>
<dbReference type="OrthoDB" id="6484170at2759"/>
<gene>
    <name evidence="11 12" type="primary">apobb.1</name>
</gene>
<evidence type="ECO:0000313" key="11">
    <source>
        <dbReference type="RefSeq" id="XP_028996953.1"/>
    </source>
</evidence>
<dbReference type="GO" id="GO:0042632">
    <property type="term" value="P:cholesterol homeostasis"/>
    <property type="evidence" value="ECO:0007669"/>
    <property type="project" value="TreeGrafter"/>
</dbReference>
<dbReference type="PANTHER" id="PTHR13769">
    <property type="entry name" value="APOLIPOPROTEIN B"/>
    <property type="match status" value="1"/>
</dbReference>
<dbReference type="SMART" id="SM01169">
    <property type="entry name" value="DUF1943"/>
    <property type="match status" value="1"/>
</dbReference>
<evidence type="ECO:0000256" key="7">
    <source>
        <dbReference type="PROSITE-ProRule" id="PRU00557"/>
    </source>
</evidence>
<dbReference type="InterPro" id="IPR015816">
    <property type="entry name" value="Vitellinogen_b-sht_N"/>
</dbReference>
<evidence type="ECO:0000256" key="1">
    <source>
        <dbReference type="ARBA" id="ARBA00004613"/>
    </source>
</evidence>
<evidence type="ECO:0000256" key="8">
    <source>
        <dbReference type="SAM" id="SignalP"/>
    </source>
</evidence>
<dbReference type="Pfam" id="PF06448">
    <property type="entry name" value="DUF1081"/>
    <property type="match status" value="1"/>
</dbReference>
<comment type="caution">
    <text evidence="7">Lacks conserved residue(s) required for the propagation of feature annotation.</text>
</comment>
<dbReference type="GeneID" id="114849542"/>
<proteinExistence type="predicted"/>
<evidence type="ECO:0000256" key="2">
    <source>
        <dbReference type="ARBA" id="ARBA00022448"/>
    </source>
</evidence>
<keyword evidence="10" id="KW-1185">Reference proteome</keyword>
<dbReference type="Gene3D" id="1.25.10.20">
    <property type="entry name" value="Vitellinogen, superhelical"/>
    <property type="match status" value="1"/>
</dbReference>
<comment type="subcellular location">
    <subcellularLocation>
        <location evidence="1">Secreted</location>
    </subcellularLocation>
</comment>
<feature type="signal peptide" evidence="8">
    <location>
        <begin position="1"/>
        <end position="20"/>
    </location>
</feature>
<dbReference type="Gene3D" id="2.30.230.10">
    <property type="entry name" value="Lipovitellin, beta-sheet shell regions, chain A"/>
    <property type="match status" value="1"/>
</dbReference>
<evidence type="ECO:0000256" key="4">
    <source>
        <dbReference type="ARBA" id="ARBA00022729"/>
    </source>
</evidence>
<dbReference type="PANTHER" id="PTHR13769:SF5">
    <property type="entry name" value="APOLIPOPROTEIN B-100-RELATED"/>
    <property type="match status" value="1"/>
</dbReference>
<keyword evidence="2" id="KW-0813">Transport</keyword>
<dbReference type="InterPro" id="IPR009454">
    <property type="entry name" value="Lipid_transpt_open_b-sht"/>
</dbReference>
<feature type="domain" description="Vitellogenin" evidence="9">
    <location>
        <begin position="34"/>
        <end position="673"/>
    </location>
</feature>
<dbReference type="SMART" id="SM00638">
    <property type="entry name" value="LPD_N"/>
    <property type="match status" value="1"/>
</dbReference>
<evidence type="ECO:0000259" key="9">
    <source>
        <dbReference type="PROSITE" id="PS51211"/>
    </source>
</evidence>
<keyword evidence="5" id="KW-0445">Lipid transport</keyword>
<name>A0A6P7LSV4_BETSP</name>
<keyword evidence="6" id="KW-0325">Glycoprotein</keyword>
<dbReference type="InterPro" id="IPR015819">
    <property type="entry name" value="Lipid_transp_b-sht_shell"/>
</dbReference>
<dbReference type="Gene3D" id="2.20.80.10">
    <property type="entry name" value="Lipovitellin-phosvitin complex, chain A, domain 4"/>
    <property type="match status" value="1"/>
</dbReference>
<dbReference type="GO" id="GO:0034362">
    <property type="term" value="C:low-density lipoprotein particle"/>
    <property type="evidence" value="ECO:0007669"/>
    <property type="project" value="TreeGrafter"/>
</dbReference>
<evidence type="ECO:0000256" key="5">
    <source>
        <dbReference type="ARBA" id="ARBA00023055"/>
    </source>
</evidence>
<sequence length="3544" mass="393363">MGASKLCLLLLLSTSTLAFAQDEDQPTCLLNQRYKTLHKYEYQYQAESLNEINGASPLKNGPKASCTIEIEVPQSCSFILRTTGCSLSEVVDTDAKGNPVFAPASTADAFAAEMEKYPLKFVVDGVYDVKLYPEDGESTTILNFKRGIISALAVPLLEEGENRNMPTIHGKCKTSYQVNAREDIATDVTLNRYLSKCENFVPIRDYSSPLALISGMHYPLAQLFNSFQTCNYKFDNDKKHMTSGSCAEKHILIPFSHKGEYGVTSVGRQELTLVKVSPHNDRVFKHGDVVQGLQMRAVEDKSAVQDKAAFLKLLRDLSTLPESEGERRPRLFHQLVTMVSGMKADTLSPAIPEALAVSQALTYQVLAQCGTPECSSAIMQILRTFDIFSVKIDATVFALGLVSNPSALLINDMLEMAKYKPSKPIMYALSNVVKRFYNVERKVIPEIHSVAEFMAARLGDCSGSDINNFMTLRVVGNMAPAVMPASPALRSAVIQCVNQPAASLAVQQAAIQAYRLVTVPEKDREILIQVLLDHTSSTQKRIAAYLILMKDPQPSELVKLNDALSSEQDVQVKSFVVSHINNILASTEPDTQELRQRIRDALQGNDIGPIMDRTKFSNNYKIGYVEGNMLFEGSSFLPKEVMLEMTLKAFGYDIDMMEIGMAGTGLEPTVDALFGENGFFPDTVLKTVYFVSDNMPRSVSEILQDMLPALKKDRMKRQAATNLVEEIELNFNKLVNELKASQSPEAMVYLKLLGNELGYLSTNEMEGMTFSAAMMIQNMLKMFPSDLMAALVTKNDNTIFGHYIFMDNEFFLPTLTGVPLRVALSGTFTPGIKGGLKFRDMREVAFLPSAGVEFVTHIGSHLPEYVNSGLEMHSNIFHESGLSVKISVNHDQVKLTIPAPASPIKLIKITNSLVAVTNAEVKTIPSSATDKVDVDECTPVFTGMKYCSALQYNDASSQGTSPYFPLTGDSKFALELHPTGEVTEYTATVAYELLKEGEEGRLKVDSVKFILRAEGADPTEARAILKYNRKKTLITADIQIPDYDVEAGFRLGVDGKSKGKTTHSISLDILNKNIPQLSLVGRANLKAMKEGMLQGQLIVPSINTDATVTANMRYEQELELELKSEVKLMDATSEQKIALRYSGEKIEVAFNSDVNTKTANLPGAEVLAIYGNDLLDTQVGQTDMKVGHIFKMFSEAANNYMEKYGDNIPYMKDIRIPEIPGISVPDTLFLNTEAKAAFYFNNKYFTFAIPVPLGGKSTEDLNFPPTLATPRLSLPQFGLDIPSVDIPIPELEVPERITMSLPLLGKAELSALMRSNLYNMKASVAVEEDAPNYSAKLNVKGTSPLDILSVEIDGLGAVIISDSIMASLKTSLVHEFIKVSISIEEEASFTDKINLRSSSEIEAMSSLGVSFEIKHTGTTGINSEDISADNMFKGMFRVGPMYANTTSAQSFTIFPFRPEAKIDATVEFDSTIVKAQNSISATLSNGELSVLSNTKAFQDSLTHVAEFSFKDRQVSLKCDSNALVLGVKIQKQTEASAGVSGVTMKVETNMELSENRGYTLLTASLDGNGLAVNNNAMLRLFENQLTHKASLKFNNNGLTTSGTTSVKSPLSLENTFEAGVDFSKATLSITNRAALSGININNANTLTVTPSTLDFKSKAHATGSEYASYTHDITLGLKPYSASANINNNMNLLSANIKNEAKLEAELLKFGVIGSLTATYGHEEIKHTYELKYAEMTANAKFNTIGKVFGAHMNHNTELDIYGLAATITNDLRFNSQPMRFDHSIRGSVVPFDINLDALFNANGEIIKYGKHNAQLYGKYNLKAQPLAIVSMHECRASVTNTLDNDLSLETTFDTKAGIVLTPQEQQTRYTMTSKMNEHAFNQGLTLYNSAEKTGIEIVGTIFTNLFNADSPENQEFTISAFVKYDKSTDSHVIQLPLVENVPVLLESIKGYVVPVAESLQDYMKSCQLNVVLDDIHRVLVFLESRIKDNVIQLKQRFSDFMQESISFEDLEASLRNLKKSFENILFGLMWGLGNWMMYIDKAMSSNAFTKEVRQQLLALEREYKISQFINHNFEMIIPCIEEIFKLFPEELLNDPVKYIMVVVKDVDIPNRLNILRAKIKELIVKLDADEIIQAFLEKLGELFQQLKIEKTIEAVLQIVKDLEIQNKLMQVIEAGIANLKSIDVNLIIKQLNFLIEIVESVNLLNYNEFVNFTNLIIHECAAYVNHMIRSLEIPQKLEATKDFVNFIISSTGRFMEHLKKVKIAEIIKSFQDIFDEGLVNNVKTWAKFIKHKIKNQNFKDVITKYLNMFRKCYVTIITIMTQKFTSTVKTIETIAPNLKITSEIQQIIAGLSKELMKGELFVPSLPIPFTDLVLPSVVFRIDDFEIPAQLDIPEFTILGTYTVKATTISLDDIKQKITELIDFIINLEIKVLDADALFGDVTLNFLPTIPEISFPEFTFPEMSFPNIPNVPLEKLVKSLELSKIKLPTIPHEITVSSFGKLYGEIKLLTPTYTMETSGELQNPTKNKLTPELTGFLNSYATSKHFEILNYELNSTARISVPKMSRIVLAETVKFNHVAFKIDHQAFVALYGLPSAQAQAKTEVKVKTTPYTAKYANTASIAIGGGISASFDTGYNHLLYLPWSSVKSEASVTQKIVAKQDGPSFTLTVDNSCEGKINDDDSNHKSKLQLSVTPSAVGLTFSGDTDIVGLRVKQHITAESGTFSYFKFNVRNEAEAPVFKNSLFVASGQGNLYDMTVELKANHNTELKGEGKGFISNTFNLVARPFEFVYEFHNKGTFTLGTLRSLPANIDLQKDYSIILRPDSQLIATVTLFRLNQYKTFYNFTFSNNEKEAGIFAAMENADLFYFLSFAVVSPELENLLTTTEQTVAVDAKLVFQKSRPLEIMGLVQIPNMVNMISELSVKTDFINLNVNAGLYPEDNLVFRLGATTASVFESLNAKLQVTTSLTTKRGIKLANSLSFENPHINGSHDSTISASSERDVSLKSTTRANMAGTIDTDYLVLGVLDNEVNVYLNNDGLQSTSKVITDVKVNHGTTRVISLDLNKNLAIEASLSHVYVVLSYINNNEAKLFNFHTKGKHNAKATMNVATSSLSTDIEIDILQPSNMGDISISEKTVAKVTVPKQKMSTTARFSSPLYTANLEADLEGQGPVFKGTFKSSGNSDNMFPAYDIKASTTTNYENQALSMISKVAVTGLNLTMNVDHVITKVLRMKHQAEDSVSRHTLRVDFSIPTVTVANFDYAAGRDGINASVSTPVTGFVGLQLNGPSQLSARVYHRSPSAPEVDVDILVVKSSPVDVDKMNLQIVYYTEAYNAMEDEMWIRFDPILSIYGNFENELLSALAKRLAEVIDPTVSALSAETEVYYNSFVEDFSAIEIQLSSGDVITGDQIWKPISAAFNTTYKELIDFLNSANIPNELFWKMFSVIAAPFNYCETIKYDYEDAVTSDINALYEKLFPDMKIRVDQVGAQCCKLLKYAYDILDYVYNQYWIIEQLITDLQIQVLENTEPYVDYSDTKFEINLTFPFQQ</sequence>
<dbReference type="GO" id="GO:0050750">
    <property type="term" value="F:low-density lipoprotein particle receptor binding"/>
    <property type="evidence" value="ECO:0007669"/>
    <property type="project" value="TreeGrafter"/>
</dbReference>
<evidence type="ECO:0000313" key="10">
    <source>
        <dbReference type="Proteomes" id="UP000515150"/>
    </source>
</evidence>
<dbReference type="Pfam" id="PF01347">
    <property type="entry name" value="Vitellogenin_N"/>
    <property type="match status" value="1"/>
</dbReference>
<dbReference type="GO" id="GO:0120020">
    <property type="term" value="F:cholesterol transfer activity"/>
    <property type="evidence" value="ECO:0007669"/>
    <property type="project" value="TreeGrafter"/>
</dbReference>
<dbReference type="RefSeq" id="XP_028996953.1">
    <property type="nucleotide sequence ID" value="XM_029141120.3"/>
</dbReference>
<evidence type="ECO:0000256" key="3">
    <source>
        <dbReference type="ARBA" id="ARBA00022525"/>
    </source>
</evidence>
<dbReference type="GeneTree" id="ENSGT00590000083139"/>
<dbReference type="GO" id="GO:0034359">
    <property type="term" value="C:mature chylomicron"/>
    <property type="evidence" value="ECO:0007669"/>
    <property type="project" value="TreeGrafter"/>
</dbReference>
<dbReference type="GO" id="GO:0030301">
    <property type="term" value="P:cholesterol transport"/>
    <property type="evidence" value="ECO:0007669"/>
    <property type="project" value="TreeGrafter"/>
</dbReference>
<feature type="chain" id="PRO_5044651586" evidence="8">
    <location>
        <begin position="21"/>
        <end position="3544"/>
    </location>
</feature>
<dbReference type="KEGG" id="bspl:114849542"/>
<dbReference type="PROSITE" id="PS51211">
    <property type="entry name" value="VITELLOGENIN"/>
    <property type="match status" value="1"/>
</dbReference>
<dbReference type="SUPFAM" id="SSF56968">
    <property type="entry name" value="Lipovitellin-phosvitin complex, beta-sheet shell regions"/>
    <property type="match status" value="2"/>
</dbReference>
<dbReference type="InterPro" id="IPR052418">
    <property type="entry name" value="Apolipoprotein_B"/>
</dbReference>